<accession>A0ABS4Z816</accession>
<reference evidence="2 3" key="1">
    <citation type="submission" date="2021-03" db="EMBL/GenBank/DDBJ databases">
        <title>Sequencing the genomes of 1000 actinobacteria strains.</title>
        <authorList>
            <person name="Klenk H.-P."/>
        </authorList>
    </citation>
    <scope>NUCLEOTIDE SEQUENCE [LARGE SCALE GENOMIC DNA]</scope>
    <source>
        <strain evidence="2 3">DSM 12936</strain>
    </source>
</reference>
<feature type="transmembrane region" description="Helical" evidence="1">
    <location>
        <begin position="98"/>
        <end position="116"/>
    </location>
</feature>
<feature type="transmembrane region" description="Helical" evidence="1">
    <location>
        <begin position="123"/>
        <end position="142"/>
    </location>
</feature>
<dbReference type="EMBL" id="JAGIOB010000001">
    <property type="protein sequence ID" value="MBP2417156.1"/>
    <property type="molecule type" value="Genomic_DNA"/>
</dbReference>
<feature type="transmembrane region" description="Helical" evidence="1">
    <location>
        <begin position="34"/>
        <end position="53"/>
    </location>
</feature>
<dbReference type="RefSeq" id="WP_210055407.1">
    <property type="nucleotide sequence ID" value="NZ_BAAAMH010000019.1"/>
</dbReference>
<evidence type="ECO:0000313" key="3">
    <source>
        <dbReference type="Proteomes" id="UP000758168"/>
    </source>
</evidence>
<evidence type="ECO:0000256" key="1">
    <source>
        <dbReference type="SAM" id="Phobius"/>
    </source>
</evidence>
<dbReference type="Proteomes" id="UP000758168">
    <property type="component" value="Unassembled WGS sequence"/>
</dbReference>
<gene>
    <name evidence="2" type="ORF">JOF54_002078</name>
</gene>
<feature type="transmembrane region" description="Helical" evidence="1">
    <location>
        <begin position="65"/>
        <end position="86"/>
    </location>
</feature>
<sequence>MRTALGSLVGGLGGLAFVLGNAGGLPPGWPWPVRALGLLAFAAVLWFAVVRVWDVRDTTPPALAALRTYGLSVVIMLLLFPVGSLVLRQVVGRPELTLPWVVLVVGLHFLPMAWAFRAPVLRAVGLGLVAVAVLGAVLVLAVGPGWPVAATGVAAGAVLLAAASAGARPRRSPG</sequence>
<feature type="transmembrane region" description="Helical" evidence="1">
    <location>
        <begin position="148"/>
        <end position="167"/>
    </location>
</feature>
<comment type="caution">
    <text evidence="2">The sequence shown here is derived from an EMBL/GenBank/DDBJ whole genome shotgun (WGS) entry which is preliminary data.</text>
</comment>
<protein>
    <submittedName>
        <fullName evidence="2">Uncharacterized protein</fullName>
    </submittedName>
</protein>
<name>A0ABS4Z816_9ACTN</name>
<organism evidence="2 3">
    <name type="scientific">Microlunatus capsulatus</name>
    <dbReference type="NCBI Taxonomy" id="99117"/>
    <lineage>
        <taxon>Bacteria</taxon>
        <taxon>Bacillati</taxon>
        <taxon>Actinomycetota</taxon>
        <taxon>Actinomycetes</taxon>
        <taxon>Propionibacteriales</taxon>
        <taxon>Propionibacteriaceae</taxon>
        <taxon>Microlunatus</taxon>
    </lineage>
</organism>
<proteinExistence type="predicted"/>
<evidence type="ECO:0000313" key="2">
    <source>
        <dbReference type="EMBL" id="MBP2417156.1"/>
    </source>
</evidence>
<keyword evidence="1" id="KW-0472">Membrane</keyword>
<keyword evidence="1" id="KW-0812">Transmembrane</keyword>
<keyword evidence="3" id="KW-1185">Reference proteome</keyword>
<keyword evidence="1" id="KW-1133">Transmembrane helix</keyword>